<accession>Q3B4E9</accession>
<feature type="domain" description="Damage-control phosphatase ARMT1-like metal-binding" evidence="2">
    <location>
        <begin position="41"/>
        <end position="326"/>
    </location>
</feature>
<organism evidence="3 4">
    <name type="scientific">Chlorobium luteolum (strain DSM 273 / BCRC 81028 / 2530)</name>
    <name type="common">Pelodictyon luteolum</name>
    <dbReference type="NCBI Taxonomy" id="319225"/>
    <lineage>
        <taxon>Bacteria</taxon>
        <taxon>Pseudomonadati</taxon>
        <taxon>Chlorobiota</taxon>
        <taxon>Chlorobiia</taxon>
        <taxon>Chlorobiales</taxon>
        <taxon>Chlorobiaceae</taxon>
        <taxon>Chlorobium/Pelodictyon group</taxon>
        <taxon>Pelodictyon</taxon>
    </lineage>
</organism>
<dbReference type="Gene3D" id="3.40.50.10880">
    <property type="entry name" value="Uncharacterised protein PF01937, DUF89, domain 3"/>
    <property type="match status" value="1"/>
</dbReference>
<name>Q3B4E9_CHLL3</name>
<feature type="compositionally biased region" description="Polar residues" evidence="1">
    <location>
        <begin position="1"/>
        <end position="10"/>
    </location>
</feature>
<reference evidence="4" key="1">
    <citation type="submission" date="2005-08" db="EMBL/GenBank/DDBJ databases">
        <title>Complete sequence of Pelodictyon luteolum DSM 273.</title>
        <authorList>
            <consortium name="US DOE Joint Genome Institute"/>
            <person name="Copeland A."/>
            <person name="Lucas S."/>
            <person name="Lapidus A."/>
            <person name="Barry K."/>
            <person name="Detter J.C."/>
            <person name="Glavina T."/>
            <person name="Hammon N."/>
            <person name="Israni S."/>
            <person name="Pitluck S."/>
            <person name="Bryant D."/>
            <person name="Schmutz J."/>
            <person name="Larimer F."/>
            <person name="Land M."/>
            <person name="Kyrpides N."/>
            <person name="Ivanova N."/>
            <person name="Richardson P."/>
        </authorList>
    </citation>
    <scope>NUCLEOTIDE SEQUENCE [LARGE SCALE GENOMIC DNA]</scope>
    <source>
        <strain evidence="4">DSM 273 / BCRC 81028 / 2530</strain>
    </source>
</reference>
<proteinExistence type="predicted"/>
<dbReference type="HOGENOM" id="CLU_071520_0_0_10"/>
<dbReference type="PIRSF" id="PIRSF006593">
    <property type="entry name" value="UCP006593"/>
    <property type="match status" value="1"/>
</dbReference>
<evidence type="ECO:0000256" key="1">
    <source>
        <dbReference type="SAM" id="MobiDB-lite"/>
    </source>
</evidence>
<dbReference type="STRING" id="319225.Plut_0920"/>
<dbReference type="Proteomes" id="UP000002709">
    <property type="component" value="Chromosome"/>
</dbReference>
<gene>
    <name evidence="3" type="ordered locus">Plut_0920</name>
</gene>
<evidence type="ECO:0000313" key="4">
    <source>
        <dbReference type="Proteomes" id="UP000002709"/>
    </source>
</evidence>
<dbReference type="InterPro" id="IPR014444">
    <property type="entry name" value="PH1575-like"/>
</dbReference>
<evidence type="ECO:0000313" key="3">
    <source>
        <dbReference type="EMBL" id="ABB23782.1"/>
    </source>
</evidence>
<dbReference type="eggNOG" id="COG1578">
    <property type="taxonomic scope" value="Bacteria"/>
</dbReference>
<dbReference type="AlphaFoldDB" id="Q3B4E9"/>
<protein>
    <recommendedName>
        <fullName evidence="2">Damage-control phosphatase ARMT1-like metal-binding domain-containing protein</fullName>
    </recommendedName>
</protein>
<dbReference type="Gene3D" id="1.10.285.20">
    <property type="entry name" value="Uncharacterised protein PF01937, DUF89, domain 2"/>
    <property type="match status" value="1"/>
</dbReference>
<dbReference type="SUPFAM" id="SSF111321">
    <property type="entry name" value="AF1104-like"/>
    <property type="match status" value="1"/>
</dbReference>
<dbReference type="InterPro" id="IPR036075">
    <property type="entry name" value="ARMT-1-like_metal-bd_sf"/>
</dbReference>
<keyword evidence="4" id="KW-1185">Reference proteome</keyword>
<dbReference type="Pfam" id="PF01937">
    <property type="entry name" value="ARMT1-like_dom"/>
    <property type="match status" value="1"/>
</dbReference>
<dbReference type="InterPro" id="IPR002791">
    <property type="entry name" value="ARMT1-like_metal-bd"/>
</dbReference>
<dbReference type="KEGG" id="plt:Plut_0920"/>
<feature type="region of interest" description="Disordered" evidence="1">
    <location>
        <begin position="1"/>
        <end position="27"/>
    </location>
</feature>
<dbReference type="EMBL" id="CP000096">
    <property type="protein sequence ID" value="ABB23782.1"/>
    <property type="molecule type" value="Genomic_DNA"/>
</dbReference>
<sequence length="335" mass="36969">MASPSGSATVRQYPHPAVRPSGSTLTRKDFLPMDHKRSIPPACYPCLFQQLHSLVKITGMHEADGKRLFEHSMRQLLETGGEGIVVQHVVRSATDLAAALMDMGGMGEDEYDPYRAIKQRSNDLALTYAGEFRRKILEAPDQLAYGVLIAAAGNIIDFGAKQHGSLDVEAELRSLDLHEFGRFDFQEFSSRLATTRRLLYICDNAGEIVFDRLFIEILKRTYPELDVTCAVRERPVINDAVASDALYIGLDEVARVVSSGSVYPGTLTEETSPLFRQLFRDADLIISKGQGNFETLHAEADRRMFFILRIKCDPVAVLSGVAKGALVLMQGGGGM</sequence>
<evidence type="ECO:0000259" key="2">
    <source>
        <dbReference type="Pfam" id="PF01937"/>
    </source>
</evidence>